<accession>A0A7C3C8G6</accession>
<evidence type="ECO:0000313" key="3">
    <source>
        <dbReference type="EMBL" id="HFB54581.1"/>
    </source>
</evidence>
<sequence>MNTHAPHIFRSPNRDEYWLDERIFVREVMNSPDEPDVSLAVCRVPPGTTTQLHSLDIDEWYMIESGGGLMEIDGAGALMSVGDCVKINAGQSQRITNAGESDLVFTSLCKPRFTPENYTNLEDGI</sequence>
<keyword evidence="1" id="KW-0479">Metal-binding</keyword>
<dbReference type="InterPro" id="IPR051610">
    <property type="entry name" value="GPI/OXD"/>
</dbReference>
<evidence type="ECO:0000259" key="2">
    <source>
        <dbReference type="Pfam" id="PF07883"/>
    </source>
</evidence>
<dbReference type="InterPro" id="IPR011051">
    <property type="entry name" value="RmlC_Cupin_sf"/>
</dbReference>
<dbReference type="InterPro" id="IPR014710">
    <property type="entry name" value="RmlC-like_jellyroll"/>
</dbReference>
<reference evidence="3" key="1">
    <citation type="journal article" date="2020" name="mSystems">
        <title>Genome- and Community-Level Interaction Insights into Carbon Utilization and Element Cycling Functions of Hydrothermarchaeota in Hydrothermal Sediment.</title>
        <authorList>
            <person name="Zhou Z."/>
            <person name="Liu Y."/>
            <person name="Xu W."/>
            <person name="Pan J."/>
            <person name="Luo Z.H."/>
            <person name="Li M."/>
        </authorList>
    </citation>
    <scope>NUCLEOTIDE SEQUENCE [LARGE SCALE GENOMIC DNA]</scope>
    <source>
        <strain evidence="3">HyVt-489</strain>
    </source>
</reference>
<dbReference type="PANTHER" id="PTHR35848">
    <property type="entry name" value="OXALATE-BINDING PROTEIN"/>
    <property type="match status" value="1"/>
</dbReference>
<protein>
    <submittedName>
        <fullName evidence="3">Cupin domain-containing protein</fullName>
    </submittedName>
</protein>
<dbReference type="Pfam" id="PF07883">
    <property type="entry name" value="Cupin_2"/>
    <property type="match status" value="1"/>
</dbReference>
<evidence type="ECO:0000256" key="1">
    <source>
        <dbReference type="ARBA" id="ARBA00022723"/>
    </source>
</evidence>
<dbReference type="InterPro" id="IPR013096">
    <property type="entry name" value="Cupin_2"/>
</dbReference>
<organism evidence="3">
    <name type="scientific">Hellea balneolensis</name>
    <dbReference type="NCBI Taxonomy" id="287478"/>
    <lineage>
        <taxon>Bacteria</taxon>
        <taxon>Pseudomonadati</taxon>
        <taxon>Pseudomonadota</taxon>
        <taxon>Alphaproteobacteria</taxon>
        <taxon>Maricaulales</taxon>
        <taxon>Robiginitomaculaceae</taxon>
        <taxon>Hellea</taxon>
    </lineage>
</organism>
<dbReference type="PANTHER" id="PTHR35848:SF6">
    <property type="entry name" value="CUPIN TYPE-2 DOMAIN-CONTAINING PROTEIN"/>
    <property type="match status" value="1"/>
</dbReference>
<dbReference type="Proteomes" id="UP000886042">
    <property type="component" value="Unassembled WGS sequence"/>
</dbReference>
<dbReference type="SUPFAM" id="SSF51182">
    <property type="entry name" value="RmlC-like cupins"/>
    <property type="match status" value="1"/>
</dbReference>
<dbReference type="GO" id="GO:0046872">
    <property type="term" value="F:metal ion binding"/>
    <property type="evidence" value="ECO:0007669"/>
    <property type="project" value="UniProtKB-KW"/>
</dbReference>
<gene>
    <name evidence="3" type="ORF">ENJ46_01545</name>
</gene>
<proteinExistence type="predicted"/>
<feature type="domain" description="Cupin type-2" evidence="2">
    <location>
        <begin position="41"/>
        <end position="107"/>
    </location>
</feature>
<comment type="caution">
    <text evidence="3">The sequence shown here is derived from an EMBL/GenBank/DDBJ whole genome shotgun (WGS) entry which is preliminary data.</text>
</comment>
<dbReference type="EMBL" id="DRMN01000104">
    <property type="protein sequence ID" value="HFB54581.1"/>
    <property type="molecule type" value="Genomic_DNA"/>
</dbReference>
<dbReference type="Gene3D" id="2.60.120.10">
    <property type="entry name" value="Jelly Rolls"/>
    <property type="match status" value="1"/>
</dbReference>
<dbReference type="AlphaFoldDB" id="A0A7C3C8G6"/>
<name>A0A7C3C8G6_9PROT</name>